<feature type="region of interest" description="Disordered" evidence="1">
    <location>
        <begin position="185"/>
        <end position="210"/>
    </location>
</feature>
<sequence length="210" mass="23039">MFPLFYRIAARRTPSSTRPKFDPLLIDPLEVIVLDDMDDSTALDGEALHPARDVPPPVAEEVDTGLRVVHPNCVLVVVDALPPLAVFHFDVNPMFFHLTAAPVHPFGFLTVDLAPTMMPHEVVVAALYEQQRVAGQVMDCGLDYDVPIAMVFKDMLDKKKDDKVDNSGALPSNLAMAALSLRAGQGRDKSIVPAKGTRSSTRLQAREERV</sequence>
<accession>W1P6C5</accession>
<evidence type="ECO:0000313" key="3">
    <source>
        <dbReference type="Proteomes" id="UP000017836"/>
    </source>
</evidence>
<dbReference type="HOGENOM" id="CLU_107320_0_0_1"/>
<organism evidence="2 3">
    <name type="scientific">Amborella trichopoda</name>
    <dbReference type="NCBI Taxonomy" id="13333"/>
    <lineage>
        <taxon>Eukaryota</taxon>
        <taxon>Viridiplantae</taxon>
        <taxon>Streptophyta</taxon>
        <taxon>Embryophyta</taxon>
        <taxon>Tracheophyta</taxon>
        <taxon>Spermatophyta</taxon>
        <taxon>Magnoliopsida</taxon>
        <taxon>Amborellales</taxon>
        <taxon>Amborellaceae</taxon>
        <taxon>Amborella</taxon>
    </lineage>
</organism>
<protein>
    <submittedName>
        <fullName evidence="2">Uncharacterized protein</fullName>
    </submittedName>
</protein>
<proteinExistence type="predicted"/>
<evidence type="ECO:0000256" key="1">
    <source>
        <dbReference type="SAM" id="MobiDB-lite"/>
    </source>
</evidence>
<reference evidence="3" key="1">
    <citation type="journal article" date="2013" name="Science">
        <title>The Amborella genome and the evolution of flowering plants.</title>
        <authorList>
            <consortium name="Amborella Genome Project"/>
        </authorList>
    </citation>
    <scope>NUCLEOTIDE SEQUENCE [LARGE SCALE GENOMIC DNA]</scope>
</reference>
<dbReference type="Gramene" id="ERN03156">
    <property type="protein sequence ID" value="ERN03156"/>
    <property type="gene ID" value="AMTR_s00003p00112870"/>
</dbReference>
<dbReference type="EMBL" id="KI394358">
    <property type="protein sequence ID" value="ERN03156.1"/>
    <property type="molecule type" value="Genomic_DNA"/>
</dbReference>
<dbReference type="Proteomes" id="UP000017836">
    <property type="component" value="Unassembled WGS sequence"/>
</dbReference>
<evidence type="ECO:0000313" key="2">
    <source>
        <dbReference type="EMBL" id="ERN03156.1"/>
    </source>
</evidence>
<name>W1P6C5_AMBTC</name>
<keyword evidence="3" id="KW-1185">Reference proteome</keyword>
<gene>
    <name evidence="2" type="ORF">AMTR_s00003p00112870</name>
</gene>
<dbReference type="AlphaFoldDB" id="W1P6C5"/>